<dbReference type="InterPro" id="IPR008250">
    <property type="entry name" value="ATPase_P-typ_transduc_dom_A_sf"/>
</dbReference>
<comment type="similarity">
    <text evidence="3 10">Belongs to the cation transport ATPase (P-type) (TC 3.A.3) family. Type IIIA subfamily.</text>
</comment>
<dbReference type="InterPro" id="IPR044492">
    <property type="entry name" value="P_typ_ATPase_HD_dom"/>
</dbReference>
<dbReference type="Proteomes" id="UP001215712">
    <property type="component" value="Unassembled WGS sequence"/>
</dbReference>
<dbReference type="InterPro" id="IPR023299">
    <property type="entry name" value="ATPase_P-typ_cyto_dom_N"/>
</dbReference>
<feature type="transmembrane region" description="Helical" evidence="10">
    <location>
        <begin position="684"/>
        <end position="705"/>
    </location>
</feature>
<keyword evidence="8 10" id="KW-1133">Transmembrane helix</keyword>
<evidence type="ECO:0000256" key="4">
    <source>
        <dbReference type="ARBA" id="ARBA00022692"/>
    </source>
</evidence>
<dbReference type="Gene3D" id="2.70.150.10">
    <property type="entry name" value="Calcium-transporting ATPase, cytoplasmic transduction domain A"/>
    <property type="match status" value="1"/>
</dbReference>
<feature type="transmembrane region" description="Helical" evidence="10">
    <location>
        <begin position="857"/>
        <end position="875"/>
    </location>
</feature>
<dbReference type="PRINTS" id="PR00119">
    <property type="entry name" value="CATATPASE"/>
</dbReference>
<comment type="catalytic activity">
    <reaction evidence="10">
        <text>ATP + H2O + H(+)(in) = ADP + phosphate + 2 H(+)(out)</text>
        <dbReference type="Rhea" id="RHEA:20852"/>
        <dbReference type="ChEBI" id="CHEBI:15377"/>
        <dbReference type="ChEBI" id="CHEBI:15378"/>
        <dbReference type="ChEBI" id="CHEBI:30616"/>
        <dbReference type="ChEBI" id="CHEBI:43474"/>
        <dbReference type="ChEBI" id="CHEBI:456216"/>
        <dbReference type="EC" id="7.1.2.1"/>
    </reaction>
</comment>
<dbReference type="Pfam" id="PF00690">
    <property type="entry name" value="Cation_ATPase_N"/>
    <property type="match status" value="1"/>
</dbReference>
<protein>
    <recommendedName>
        <fullName evidence="10">Plasma membrane ATPase</fullName>
        <ecNumber evidence="10">7.1.2.1</ecNumber>
    </recommendedName>
</protein>
<dbReference type="EMBL" id="JAQJAN010000006">
    <property type="protein sequence ID" value="KAJ5727626.1"/>
    <property type="molecule type" value="Genomic_DNA"/>
</dbReference>
<comment type="subcellular location">
    <subcellularLocation>
        <location evidence="10">Cell membrane</location>
        <topology evidence="10">Multi-pass membrane protein</topology>
    </subcellularLocation>
    <subcellularLocation>
        <location evidence="2">Membrane</location>
        <topology evidence="2">Multi-pass membrane protein</topology>
    </subcellularLocation>
</comment>
<keyword evidence="7 10" id="KW-1278">Translocase</keyword>
<feature type="transmembrane region" description="Helical" evidence="10">
    <location>
        <begin position="711"/>
        <end position="730"/>
    </location>
</feature>
<keyword evidence="10" id="KW-0460">Magnesium</keyword>
<dbReference type="AlphaFoldDB" id="A0AAD6HMP8"/>
<dbReference type="PROSITE" id="PS00154">
    <property type="entry name" value="ATPASE_E1_E2"/>
    <property type="match status" value="1"/>
</dbReference>
<feature type="transmembrane region" description="Helical" evidence="10">
    <location>
        <begin position="750"/>
        <end position="771"/>
    </location>
</feature>
<feature type="transmembrane region" description="Helical" evidence="10">
    <location>
        <begin position="137"/>
        <end position="157"/>
    </location>
</feature>
<keyword evidence="6 10" id="KW-0067">ATP-binding</keyword>
<comment type="function">
    <text evidence="1">The plasma membrane ATPase of plants and fungi is a hydrogen ion pump. The proton gradient it generates drives the active transport of nutrients by H(+)-symport. The resulting external acidification and/or internal alkinization may mediate growth responses.</text>
</comment>
<dbReference type="SUPFAM" id="SSF56784">
    <property type="entry name" value="HAD-like"/>
    <property type="match status" value="1"/>
</dbReference>
<evidence type="ECO:0000256" key="1">
    <source>
        <dbReference type="ARBA" id="ARBA00003417"/>
    </source>
</evidence>
<dbReference type="InterPro" id="IPR001757">
    <property type="entry name" value="P_typ_ATPase"/>
</dbReference>
<evidence type="ECO:0000256" key="5">
    <source>
        <dbReference type="ARBA" id="ARBA00022741"/>
    </source>
</evidence>
<evidence type="ECO:0000313" key="14">
    <source>
        <dbReference type="Proteomes" id="UP001215712"/>
    </source>
</evidence>
<dbReference type="PANTHER" id="PTHR42861">
    <property type="entry name" value="CALCIUM-TRANSPORTING ATPASE"/>
    <property type="match status" value="1"/>
</dbReference>
<dbReference type="CDD" id="cd02076">
    <property type="entry name" value="P-type_ATPase_H"/>
    <property type="match status" value="1"/>
</dbReference>
<name>A0AAD6HMP8_9EURO</name>
<dbReference type="GO" id="GO:0005524">
    <property type="term" value="F:ATP binding"/>
    <property type="evidence" value="ECO:0007669"/>
    <property type="project" value="UniProtKB-UniRule"/>
</dbReference>
<dbReference type="SMART" id="SM00831">
    <property type="entry name" value="Cation_ATPase_N"/>
    <property type="match status" value="1"/>
</dbReference>
<dbReference type="InterPro" id="IPR023298">
    <property type="entry name" value="ATPase_P-typ_TM_dom_sf"/>
</dbReference>
<evidence type="ECO:0000256" key="6">
    <source>
        <dbReference type="ARBA" id="ARBA00022840"/>
    </source>
</evidence>
<keyword evidence="10" id="KW-0813">Transport</keyword>
<dbReference type="InterPro" id="IPR018303">
    <property type="entry name" value="ATPase_P-typ_P_site"/>
</dbReference>
<evidence type="ECO:0000256" key="9">
    <source>
        <dbReference type="ARBA" id="ARBA00023136"/>
    </source>
</evidence>
<dbReference type="GO" id="GO:0005886">
    <property type="term" value="C:plasma membrane"/>
    <property type="evidence" value="ECO:0007669"/>
    <property type="project" value="UniProtKB-SubCell"/>
</dbReference>
<accession>A0AAD6HMP8</accession>
<feature type="transmembrane region" description="Helical" evidence="10">
    <location>
        <begin position="824"/>
        <end position="845"/>
    </location>
</feature>
<dbReference type="SUPFAM" id="SSF81653">
    <property type="entry name" value="Calcium ATPase, transduction domain A"/>
    <property type="match status" value="1"/>
</dbReference>
<evidence type="ECO:0000256" key="8">
    <source>
        <dbReference type="ARBA" id="ARBA00022989"/>
    </source>
</evidence>
<feature type="compositionally biased region" description="Basic and acidic residues" evidence="11">
    <location>
        <begin position="33"/>
        <end position="45"/>
    </location>
</feature>
<dbReference type="InterPro" id="IPR059000">
    <property type="entry name" value="ATPase_P-type_domA"/>
</dbReference>
<feature type="transmembrane region" description="Helical" evidence="10">
    <location>
        <begin position="290"/>
        <end position="308"/>
    </location>
</feature>
<dbReference type="SFLD" id="SFLDF00027">
    <property type="entry name" value="p-type_atpase"/>
    <property type="match status" value="1"/>
</dbReference>
<dbReference type="EC" id="7.1.2.1" evidence="10"/>
<dbReference type="InterPro" id="IPR006534">
    <property type="entry name" value="P-type_ATPase_IIIA"/>
</dbReference>
<evidence type="ECO:0000313" key="13">
    <source>
        <dbReference type="EMBL" id="KAJ5727626.1"/>
    </source>
</evidence>
<dbReference type="GO" id="GO:0120029">
    <property type="term" value="P:proton export across plasma membrane"/>
    <property type="evidence" value="ECO:0007669"/>
    <property type="project" value="UniProtKB-UniRule"/>
</dbReference>
<evidence type="ECO:0000256" key="3">
    <source>
        <dbReference type="ARBA" id="ARBA00008804"/>
    </source>
</evidence>
<dbReference type="InterPro" id="IPR004014">
    <property type="entry name" value="ATPase_P-typ_cation-transptr_N"/>
</dbReference>
<proteinExistence type="inferred from homology"/>
<feature type="transmembrane region" description="Helical" evidence="10">
    <location>
        <begin position="320"/>
        <end position="347"/>
    </location>
</feature>
<feature type="transmembrane region" description="Helical" evidence="10">
    <location>
        <begin position="109"/>
        <end position="131"/>
    </location>
</feature>
<dbReference type="Gene3D" id="3.40.1110.10">
    <property type="entry name" value="Calcium-transporting ATPase, cytoplasmic domain N"/>
    <property type="match status" value="1"/>
</dbReference>
<dbReference type="GO" id="GO:0016887">
    <property type="term" value="F:ATP hydrolysis activity"/>
    <property type="evidence" value="ECO:0007669"/>
    <property type="project" value="InterPro"/>
</dbReference>
<dbReference type="InterPro" id="IPR036412">
    <property type="entry name" value="HAD-like_sf"/>
</dbReference>
<evidence type="ECO:0000256" key="11">
    <source>
        <dbReference type="SAM" id="MobiDB-lite"/>
    </source>
</evidence>
<reference evidence="13" key="1">
    <citation type="journal article" date="2023" name="IMA Fungus">
        <title>Comparative genomic study of the Penicillium genus elucidates a diverse pangenome and 15 lateral gene transfer events.</title>
        <authorList>
            <person name="Petersen C."/>
            <person name="Sorensen T."/>
            <person name="Nielsen M.R."/>
            <person name="Sondergaard T.E."/>
            <person name="Sorensen J.L."/>
            <person name="Fitzpatrick D.A."/>
            <person name="Frisvad J.C."/>
            <person name="Nielsen K.L."/>
        </authorList>
    </citation>
    <scope>NUCLEOTIDE SEQUENCE</scope>
    <source>
        <strain evidence="13">IBT 17514</strain>
    </source>
</reference>
<keyword evidence="9 10" id="KW-0472">Membrane</keyword>
<feature type="region of interest" description="Disordered" evidence="11">
    <location>
        <begin position="1"/>
        <end position="87"/>
    </location>
</feature>
<gene>
    <name evidence="13" type="ORF">N7493_005446</name>
</gene>
<dbReference type="GO" id="GO:0008553">
    <property type="term" value="F:P-type proton-exporting transporter activity"/>
    <property type="evidence" value="ECO:0007669"/>
    <property type="project" value="UniProtKB-UniRule"/>
</dbReference>
<keyword evidence="4 10" id="KW-0812">Transmembrane</keyword>
<dbReference type="SFLD" id="SFLDS00003">
    <property type="entry name" value="Haloacid_Dehalogenase"/>
    <property type="match status" value="1"/>
</dbReference>
<keyword evidence="10" id="KW-0375">Hydrogen ion transport</keyword>
<comment type="caution">
    <text evidence="13">The sequence shown here is derived from an EMBL/GenBank/DDBJ whole genome shotgun (WGS) entry which is preliminary data.</text>
</comment>
<dbReference type="NCBIfam" id="TIGR01494">
    <property type="entry name" value="ATPase_P-type"/>
    <property type="match status" value="2"/>
</dbReference>
<feature type="transmembrane region" description="Helical" evidence="10">
    <location>
        <begin position="783"/>
        <end position="803"/>
    </location>
</feature>
<dbReference type="Pfam" id="PF00122">
    <property type="entry name" value="E1-E2_ATPase"/>
    <property type="match status" value="1"/>
</dbReference>
<keyword evidence="5 10" id="KW-0547">Nucleotide-binding</keyword>
<feature type="domain" description="Cation-transporting P-type ATPase N-terminal" evidence="12">
    <location>
        <begin position="60"/>
        <end position="133"/>
    </location>
</feature>
<dbReference type="FunFam" id="3.40.1110.10:FF:000005">
    <property type="entry name" value="Plasma membrane ATPase"/>
    <property type="match status" value="1"/>
</dbReference>
<organism evidence="13 14">
    <name type="scientific">Penicillium malachiteum</name>
    <dbReference type="NCBI Taxonomy" id="1324776"/>
    <lineage>
        <taxon>Eukaryota</taxon>
        <taxon>Fungi</taxon>
        <taxon>Dikarya</taxon>
        <taxon>Ascomycota</taxon>
        <taxon>Pezizomycotina</taxon>
        <taxon>Eurotiomycetes</taxon>
        <taxon>Eurotiomycetidae</taxon>
        <taxon>Eurotiales</taxon>
        <taxon>Aspergillaceae</taxon>
        <taxon>Penicillium</taxon>
    </lineage>
</organism>
<dbReference type="NCBIfam" id="TIGR01647">
    <property type="entry name" value="ATPase-IIIA_H"/>
    <property type="match status" value="1"/>
</dbReference>
<dbReference type="SFLD" id="SFLDG00002">
    <property type="entry name" value="C1.7:_P-type_atpase_like"/>
    <property type="match status" value="1"/>
</dbReference>
<keyword evidence="14" id="KW-1185">Reference proteome</keyword>
<evidence type="ECO:0000256" key="7">
    <source>
        <dbReference type="ARBA" id="ARBA00022967"/>
    </source>
</evidence>
<dbReference type="FunFam" id="3.40.50.1000:FF:000008">
    <property type="entry name" value="Plasma membrane ATPase"/>
    <property type="match status" value="1"/>
</dbReference>
<dbReference type="Gene3D" id="3.40.50.1000">
    <property type="entry name" value="HAD superfamily/HAD-like"/>
    <property type="match status" value="1"/>
</dbReference>
<sequence>MDEVDEQALALASHPSGDDCGAESKDLSIISRQETDKDLDVLIKELEDEDGKDPEPTALTVGSTADKNASDEQNTDPKTGLDDTEVDASRRKHGWNTLKEEHQNNFVKFLLLFVGPVQGVMQVAAIVAIILEDWIDLGIIFGLLLLNAVVGFAQDYTAGSIVESLKKTLALEATIIRNSARIIRPVKELVPGDIVLLEDGSVVPADGKLVSENAHLQVDQSSITGESLAVDKYTGDICFSSSTVKRGTGYMVVTDIGDQTSVGQAAAIVSKAAHIKGHFTTVLNGISHKILALVILCLLGVWIASFYRSNVIRQILEFTLGISVVGVPVGLPAVVTTTMAVGAGELARKSCIVRKLSAIESLAGVQMLCSDKTGTLTRNKIALGEPFTLPGVHRDEIILTACLAANRKKKGIDAIDRVFVKALKYYPGPKAQISQYLTVNFHPFDPVSKKVTAVVKGPAGEMTCMKGAPLSVLRTVQEENPLPADIENAYKEKVTEFASRGFRALGVARKIGCSPWQILGLVPCLDPPREDTKQTIVEARELGLCIKMLTGDAVGIARETARQLGLGTNIYNAERLGVTGAGDMSGSEINDFVEAADGFAEVYPEHKYKVVEILQQRGYLVAMTGDGVNDAPSLKKADTGIAVEGASDAARTAADIVLVQPGLSYIILAIKCSRQIFHRMYAYLIYRIALTLHMEMFLGFWIIIFNNCLDIRLVFLIAIFADIATLAIAYDHAPYSESPVKWNLPKLWGISIILGAVLAIGSWIALGTMLLRGENGGIVEIYGAQDPVLFLEIALTQSWLILITRLHFYRHDTTWWNRLPSPQLFVAIMLVDITATLMCSYGVFVHQPTSGLTIARVWVFSAGVDILCALLYVVLQRSQKFDDLVHGRSLRHNNRERDLEDFLLSLHRLSKEHAA</sequence>
<evidence type="ECO:0000256" key="2">
    <source>
        <dbReference type="ARBA" id="ARBA00004141"/>
    </source>
</evidence>
<keyword evidence="10" id="KW-0406">Ion transport</keyword>
<dbReference type="Pfam" id="PF00702">
    <property type="entry name" value="Hydrolase"/>
    <property type="match status" value="1"/>
</dbReference>
<dbReference type="Gene3D" id="1.20.1110.10">
    <property type="entry name" value="Calcium-transporting ATPase, transmembrane domain"/>
    <property type="match status" value="1"/>
</dbReference>
<evidence type="ECO:0000256" key="10">
    <source>
        <dbReference type="RuleBase" id="RU362083"/>
    </source>
</evidence>
<reference evidence="13" key="2">
    <citation type="submission" date="2023-01" db="EMBL/GenBank/DDBJ databases">
        <authorList>
            <person name="Petersen C."/>
        </authorList>
    </citation>
    <scope>NUCLEOTIDE SEQUENCE</scope>
    <source>
        <strain evidence="13">IBT 17514</strain>
    </source>
</reference>
<dbReference type="InterPro" id="IPR023214">
    <property type="entry name" value="HAD_sf"/>
</dbReference>
<dbReference type="SUPFAM" id="SSF81665">
    <property type="entry name" value="Calcium ATPase, transmembrane domain M"/>
    <property type="match status" value="1"/>
</dbReference>
<dbReference type="PRINTS" id="PR00120">
    <property type="entry name" value="HATPASE"/>
</dbReference>
<evidence type="ECO:0000259" key="12">
    <source>
        <dbReference type="SMART" id="SM00831"/>
    </source>
</evidence>